<dbReference type="Proteomes" id="UP001396334">
    <property type="component" value="Unassembled WGS sequence"/>
</dbReference>
<comment type="similarity">
    <text evidence="1">Belongs to the peptidase S8 family.</text>
</comment>
<feature type="signal peptide" evidence="3">
    <location>
        <begin position="1"/>
        <end position="26"/>
    </location>
</feature>
<protein>
    <recommendedName>
        <fullName evidence="4">Inhibitor I9 domain-containing protein</fullName>
    </recommendedName>
</protein>
<dbReference type="Pfam" id="PF05922">
    <property type="entry name" value="Inhibitor_I9"/>
    <property type="match status" value="1"/>
</dbReference>
<organism evidence="5 6">
    <name type="scientific">Hibiscus sabdariffa</name>
    <name type="common">roselle</name>
    <dbReference type="NCBI Taxonomy" id="183260"/>
    <lineage>
        <taxon>Eukaryota</taxon>
        <taxon>Viridiplantae</taxon>
        <taxon>Streptophyta</taxon>
        <taxon>Embryophyta</taxon>
        <taxon>Tracheophyta</taxon>
        <taxon>Spermatophyta</taxon>
        <taxon>Magnoliopsida</taxon>
        <taxon>eudicotyledons</taxon>
        <taxon>Gunneridae</taxon>
        <taxon>Pentapetalae</taxon>
        <taxon>rosids</taxon>
        <taxon>malvids</taxon>
        <taxon>Malvales</taxon>
        <taxon>Malvaceae</taxon>
        <taxon>Malvoideae</taxon>
        <taxon>Hibiscus</taxon>
    </lineage>
</organism>
<gene>
    <name evidence="5" type="ORF">V6N11_053825</name>
</gene>
<evidence type="ECO:0000256" key="3">
    <source>
        <dbReference type="SAM" id="SignalP"/>
    </source>
</evidence>
<dbReference type="Gene3D" id="3.50.30.30">
    <property type="match status" value="1"/>
</dbReference>
<feature type="domain" description="Inhibitor I9" evidence="4">
    <location>
        <begin position="33"/>
        <end position="94"/>
    </location>
</feature>
<evidence type="ECO:0000313" key="5">
    <source>
        <dbReference type="EMBL" id="KAK9019299.1"/>
    </source>
</evidence>
<dbReference type="InterPro" id="IPR045051">
    <property type="entry name" value="SBT"/>
</dbReference>
<dbReference type="Gene3D" id="3.30.70.80">
    <property type="entry name" value="Peptidase S8 propeptide/proteinase inhibitor I9"/>
    <property type="match status" value="1"/>
</dbReference>
<feature type="chain" id="PRO_5047482879" description="Inhibitor I9 domain-containing protein" evidence="3">
    <location>
        <begin position="27"/>
        <end position="279"/>
    </location>
</feature>
<accession>A0ABR2S2Y3</accession>
<dbReference type="InterPro" id="IPR010259">
    <property type="entry name" value="S8pro/Inhibitor_I9"/>
</dbReference>
<evidence type="ECO:0000256" key="2">
    <source>
        <dbReference type="ARBA" id="ARBA00022729"/>
    </source>
</evidence>
<sequence>MAALTSSARLPLIGFILSMLICNCYASSDNRRVYIVYMGHLPKGQVSIASLHTSLLQEVVPSSVGSDVLLYSYHRSFNGFAAKLTKDEAETLRVKSLEQNIIESMEISIHPIFSPRETPKGTSINTFDLKEKMYPFIAGGAAPNTAEGYTSEESRFCFSGSLNKTLVKGKIVFCDYYIDSDPPIEAGAVGAVFQSGLYKDYAFAYGLPLSNLNLDDGKKVFSYVDGTENSTATIFKTQVEDQFSPFVVSFSSRGPNPVTADLLKANEMNLWNFLFAVVT</sequence>
<dbReference type="InterPro" id="IPR037045">
    <property type="entry name" value="S8pro/Inhibitor_I9_sf"/>
</dbReference>
<dbReference type="PANTHER" id="PTHR10795">
    <property type="entry name" value="PROPROTEIN CONVERTASE SUBTILISIN/KEXIN"/>
    <property type="match status" value="1"/>
</dbReference>
<dbReference type="EMBL" id="JBBPBN010000017">
    <property type="protein sequence ID" value="KAK9019299.1"/>
    <property type="molecule type" value="Genomic_DNA"/>
</dbReference>
<proteinExistence type="inferred from homology"/>
<name>A0ABR2S2Y3_9ROSI</name>
<keyword evidence="2 3" id="KW-0732">Signal</keyword>
<reference evidence="5 6" key="1">
    <citation type="journal article" date="2024" name="G3 (Bethesda)">
        <title>Genome assembly of Hibiscus sabdariffa L. provides insights into metabolisms of medicinal natural products.</title>
        <authorList>
            <person name="Kim T."/>
        </authorList>
    </citation>
    <scope>NUCLEOTIDE SEQUENCE [LARGE SCALE GENOMIC DNA]</scope>
    <source>
        <strain evidence="5">TK-2024</strain>
        <tissue evidence="5">Old leaves</tissue>
    </source>
</reference>
<comment type="caution">
    <text evidence="5">The sequence shown here is derived from an EMBL/GenBank/DDBJ whole genome shotgun (WGS) entry which is preliminary data.</text>
</comment>
<keyword evidence="6" id="KW-1185">Reference proteome</keyword>
<evidence type="ECO:0000259" key="4">
    <source>
        <dbReference type="Pfam" id="PF05922"/>
    </source>
</evidence>
<evidence type="ECO:0000256" key="1">
    <source>
        <dbReference type="ARBA" id="ARBA00011073"/>
    </source>
</evidence>
<evidence type="ECO:0000313" key="6">
    <source>
        <dbReference type="Proteomes" id="UP001396334"/>
    </source>
</evidence>
<dbReference type="CDD" id="cd02120">
    <property type="entry name" value="PA_subtilisin_like"/>
    <property type="match status" value="1"/>
</dbReference>